<reference evidence="1" key="1">
    <citation type="submission" date="2018-06" db="EMBL/GenBank/DDBJ databases">
        <authorList>
            <person name="Zhirakovskaya E."/>
        </authorList>
    </citation>
    <scope>NUCLEOTIDE SEQUENCE</scope>
</reference>
<dbReference type="EMBL" id="UOES01000250">
    <property type="protein sequence ID" value="VAW27495.1"/>
    <property type="molecule type" value="Genomic_DNA"/>
</dbReference>
<evidence type="ECO:0000313" key="1">
    <source>
        <dbReference type="EMBL" id="VAW27495.1"/>
    </source>
</evidence>
<accession>A0A3B0U964</accession>
<gene>
    <name evidence="1" type="ORF">MNBD_BACTEROID06-1224</name>
</gene>
<protein>
    <submittedName>
        <fullName evidence="1">Uncharacterized protein</fullName>
    </submittedName>
</protein>
<name>A0A3B0U964_9ZZZZ</name>
<sequence length="21" mass="2602">MFNPFKKTYETDEQEMLSYLS</sequence>
<dbReference type="AlphaFoldDB" id="A0A3B0U964"/>
<proteinExistence type="predicted"/>
<feature type="non-terminal residue" evidence="1">
    <location>
        <position position="21"/>
    </location>
</feature>
<organism evidence="1">
    <name type="scientific">hydrothermal vent metagenome</name>
    <dbReference type="NCBI Taxonomy" id="652676"/>
    <lineage>
        <taxon>unclassified sequences</taxon>
        <taxon>metagenomes</taxon>
        <taxon>ecological metagenomes</taxon>
    </lineage>
</organism>